<feature type="domain" description="MrpA C-terminal/MbhD" evidence="15">
    <location>
        <begin position="603"/>
        <end position="667"/>
    </location>
</feature>
<feature type="transmembrane region" description="Helical" evidence="11">
    <location>
        <begin position="267"/>
        <end position="287"/>
    </location>
</feature>
<dbReference type="Pfam" id="PF13244">
    <property type="entry name" value="MbhD"/>
    <property type="match status" value="1"/>
</dbReference>
<evidence type="ECO:0000259" key="15">
    <source>
        <dbReference type="Pfam" id="PF13244"/>
    </source>
</evidence>
<feature type="transmembrane region" description="Helical" evidence="11">
    <location>
        <begin position="72"/>
        <end position="96"/>
    </location>
</feature>
<feature type="transmembrane region" description="Helical" evidence="11">
    <location>
        <begin position="319"/>
        <end position="343"/>
    </location>
</feature>
<proteinExistence type="predicted"/>
<dbReference type="AlphaFoldDB" id="A0A852XBY5"/>
<dbReference type="Pfam" id="PF20501">
    <property type="entry name" value="MbhE"/>
    <property type="match status" value="1"/>
</dbReference>
<dbReference type="GO" id="GO:0005886">
    <property type="term" value="C:plasma membrane"/>
    <property type="evidence" value="ECO:0007669"/>
    <property type="project" value="UniProtKB-SubCell"/>
</dbReference>
<keyword evidence="18" id="KW-1185">Reference proteome</keyword>
<comment type="caution">
    <text evidence="17">The sequence shown here is derived from an EMBL/GenBank/DDBJ whole genome shotgun (WGS) entry which is preliminary data.</text>
</comment>
<feature type="domain" description="NADH-Ubiquinone oxidoreductase (complex I) chain 5 N-terminal" evidence="13">
    <location>
        <begin position="63"/>
        <end position="101"/>
    </location>
</feature>
<feature type="transmembrane region" description="Helical" evidence="11">
    <location>
        <begin position="643"/>
        <end position="662"/>
    </location>
</feature>
<dbReference type="PRINTS" id="PR01434">
    <property type="entry name" value="NADHDHGNASE5"/>
</dbReference>
<reference evidence="17 18" key="1">
    <citation type="submission" date="2020-07" db="EMBL/GenBank/DDBJ databases">
        <title>Sequencing the genomes of 1000 actinobacteria strains.</title>
        <authorList>
            <person name="Klenk H.-P."/>
        </authorList>
    </citation>
    <scope>NUCLEOTIDE SEQUENCE [LARGE SCALE GENOMIC DNA]</scope>
    <source>
        <strain evidence="17 18">DSM 24723</strain>
    </source>
</reference>
<feature type="transmembrane region" description="Helical" evidence="11">
    <location>
        <begin position="31"/>
        <end position="51"/>
    </location>
</feature>
<dbReference type="Pfam" id="PF00361">
    <property type="entry name" value="Proton_antipo_M"/>
    <property type="match status" value="1"/>
</dbReference>
<name>A0A852XBY5_9MICO</name>
<feature type="transmembrane region" description="Helical" evidence="11">
    <location>
        <begin position="488"/>
        <end position="515"/>
    </location>
</feature>
<dbReference type="PANTHER" id="PTHR43373:SF1">
    <property type="entry name" value="NA(+)_H(+) ANTIPORTER SUBUNIT A"/>
    <property type="match status" value="1"/>
</dbReference>
<feature type="transmembrane region" description="Helical" evidence="11">
    <location>
        <begin position="744"/>
        <end position="761"/>
    </location>
</feature>
<evidence type="ECO:0000313" key="18">
    <source>
        <dbReference type="Proteomes" id="UP000592181"/>
    </source>
</evidence>
<feature type="transmembrane region" description="Helical" evidence="11">
    <location>
        <begin position="863"/>
        <end position="886"/>
    </location>
</feature>
<feature type="domain" description="MrpA C-terminal/MbhE" evidence="16">
    <location>
        <begin position="684"/>
        <end position="762"/>
    </location>
</feature>
<feature type="transmembrane region" description="Helical" evidence="11">
    <location>
        <begin position="807"/>
        <end position="825"/>
    </location>
</feature>
<evidence type="ECO:0000256" key="8">
    <source>
        <dbReference type="ARBA" id="ARBA00023136"/>
    </source>
</evidence>
<evidence type="ECO:0000259" key="12">
    <source>
        <dbReference type="Pfam" id="PF00361"/>
    </source>
</evidence>
<feature type="domain" description="Na+/H+ antiporter MnhB subunit-related protein" evidence="14">
    <location>
        <begin position="805"/>
        <end position="921"/>
    </location>
</feature>
<protein>
    <submittedName>
        <fullName evidence="17">Multicomponent Na+:H+ antiporter subunit A</fullName>
    </submittedName>
</protein>
<feature type="transmembrane region" description="Helical" evidence="11">
    <location>
        <begin position="683"/>
        <end position="702"/>
    </location>
</feature>
<evidence type="ECO:0000256" key="6">
    <source>
        <dbReference type="ARBA" id="ARBA00022989"/>
    </source>
</evidence>
<gene>
    <name evidence="17" type="ORF">BJY28_000480</name>
</gene>
<dbReference type="InterPro" id="IPR050616">
    <property type="entry name" value="CPA3_Na-H_Antiporter_A"/>
</dbReference>
<dbReference type="Pfam" id="PF04039">
    <property type="entry name" value="MnhB"/>
    <property type="match status" value="1"/>
</dbReference>
<evidence type="ECO:0000313" key="17">
    <source>
        <dbReference type="EMBL" id="NYG36011.1"/>
    </source>
</evidence>
<dbReference type="RefSeq" id="WP_343036922.1">
    <property type="nucleotide sequence ID" value="NZ_JACBZX010000001.1"/>
</dbReference>
<dbReference type="EMBL" id="JACBZX010000001">
    <property type="protein sequence ID" value="NYG36011.1"/>
    <property type="molecule type" value="Genomic_DNA"/>
</dbReference>
<feature type="transmembrane region" description="Helical" evidence="11">
    <location>
        <begin position="831"/>
        <end position="851"/>
    </location>
</feature>
<feature type="transmembrane region" description="Helical" evidence="11">
    <location>
        <begin position="231"/>
        <end position="255"/>
    </location>
</feature>
<feature type="transmembrane region" description="Helical" evidence="11">
    <location>
        <begin position="445"/>
        <end position="468"/>
    </location>
</feature>
<feature type="transmembrane region" description="Helical" evidence="11">
    <location>
        <begin position="403"/>
        <end position="424"/>
    </location>
</feature>
<evidence type="ECO:0000259" key="13">
    <source>
        <dbReference type="Pfam" id="PF00662"/>
    </source>
</evidence>
<dbReference type="InterPro" id="IPR001750">
    <property type="entry name" value="ND/Mrp_TM"/>
</dbReference>
<accession>A0A852XBY5</accession>
<keyword evidence="8 11" id="KW-0472">Membrane</keyword>
<dbReference type="InterPro" id="IPR007182">
    <property type="entry name" value="MnhB"/>
</dbReference>
<evidence type="ECO:0000259" key="16">
    <source>
        <dbReference type="Pfam" id="PF20501"/>
    </source>
</evidence>
<dbReference type="InterPro" id="IPR025383">
    <property type="entry name" value="MrpA_C/MbhD"/>
</dbReference>
<evidence type="ECO:0000256" key="2">
    <source>
        <dbReference type="ARBA" id="ARBA00022448"/>
    </source>
</evidence>
<dbReference type="Pfam" id="PF00662">
    <property type="entry name" value="Proton_antipo_N"/>
    <property type="match status" value="1"/>
</dbReference>
<feature type="transmembrane region" description="Helical" evidence="11">
    <location>
        <begin position="618"/>
        <end position="637"/>
    </location>
</feature>
<evidence type="ECO:0000256" key="3">
    <source>
        <dbReference type="ARBA" id="ARBA00022449"/>
    </source>
</evidence>
<feature type="transmembrane region" description="Helical" evidence="11">
    <location>
        <begin position="364"/>
        <end position="383"/>
    </location>
</feature>
<evidence type="ECO:0000256" key="10">
    <source>
        <dbReference type="SAM" id="MobiDB-lite"/>
    </source>
</evidence>
<evidence type="ECO:0000256" key="4">
    <source>
        <dbReference type="ARBA" id="ARBA00022475"/>
    </source>
</evidence>
<dbReference type="PANTHER" id="PTHR43373">
    <property type="entry name" value="NA(+)/H(+) ANTIPORTER SUBUNIT"/>
    <property type="match status" value="1"/>
</dbReference>
<feature type="transmembrane region" description="Helical" evidence="11">
    <location>
        <begin position="906"/>
        <end position="927"/>
    </location>
</feature>
<dbReference type="InterPro" id="IPR001516">
    <property type="entry name" value="Proton_antipo_N"/>
</dbReference>
<keyword evidence="4" id="KW-1003">Cell membrane</keyword>
<keyword evidence="5 9" id="KW-0812">Transmembrane</keyword>
<keyword evidence="3" id="KW-0050">Antiport</keyword>
<evidence type="ECO:0000256" key="7">
    <source>
        <dbReference type="ARBA" id="ARBA00023065"/>
    </source>
</evidence>
<dbReference type="NCBIfam" id="NF009290">
    <property type="entry name" value="PRK12650.1"/>
    <property type="match status" value="1"/>
</dbReference>
<evidence type="ECO:0000256" key="1">
    <source>
        <dbReference type="ARBA" id="ARBA00004651"/>
    </source>
</evidence>
<dbReference type="Proteomes" id="UP000592181">
    <property type="component" value="Unassembled WGS sequence"/>
</dbReference>
<sequence length="1006" mass="104839">MALPLTLALLGVTVLLTPLLTRTLGRQAGWPLAAIYLAAAALLAPTAATVLDGETVAWSRPWIDSLDVSFALRADGLGIVFAAIALVIGAVVFVYSTAYLDPGPNTSFYILMAAFTFSMVGLVLADDLVLLFICWELTSLASFFLIARSGGAGHPASMRTLLMTFVGGLALLAAVAAIVLRLGTTSMTEVLGSEVWQQEPGFAALVATLVAVAAFTKSAQVPFHVWLPDAMAAITPVSAYLHAAAVVKAGIFLMLRFSPAFHEVATWNALLITVGLATAVVGGFTAARQSDIKKLMACSTVSQLGFITAAVGVGTEHALAAAVLHTIAHALFKSGLFMMVGVVDHAAHTRELSRMPRLVGAMPGSFAVMLLGCASMAGIPPMLGFISKEQLLTAYGEAPFGAAAGYLALAVGALATVLTVLYCGRILLGCFTDGDPDGEVSPVSTVMIGAAALPIVAGLPLALVVSVLDHPVAAAAAAAGVPHEVHLALWHGLTLELGVTVVILVVGGALIAARARLAPFLDGRRLTPDGATVLGALAEGTRRVGDLVAAPTRADHPSRHATPMMLSLAAVVLGGTLVLLDELAAQPLQDDLSRPFDLLVLCLVTLATFGVATARSRLAATLCLSGVGILATAQIMALGAPDVGLTQLLVECLTIIVIMLVLQKLPRTFGSVAKDGPRLLGGRLVVAVLAGASVAVGTWALTSRRPRSEISRYYLEEGPEITSGANVVNTILVEFRALDTLGELAVLGMAGVAVVALFSSVRHEFIDPPPDKNRWYEAPPEVPLRGEGSTAHRAIHRAWPNAASLQLMVRGVTPVLAIMSAYLLWRGHNAPGGGFIAALVASAIVGLIYLSTSRDRQIGPPRMPLYLIGGGLITAIGSGLWGLLAAEQFLQPLHGEAVGQHWTTSLVFDIGVYAAVLGLVVVTFNLLGTSEGAEPRPGEEWTRERVDEAVLGEIAGPMDSVRGESLEEQAEIDAELADELRSEASRRVGVRTQHVSRGVPPRELGR</sequence>
<keyword evidence="6 11" id="KW-1133">Transmembrane helix</keyword>
<feature type="domain" description="NADH:quinone oxidoreductase/Mrp antiporter transmembrane" evidence="12">
    <location>
        <begin position="125"/>
        <end position="395"/>
    </location>
</feature>
<feature type="transmembrane region" description="Helical" evidence="11">
    <location>
        <begin position="156"/>
        <end position="180"/>
    </location>
</feature>
<feature type="region of interest" description="Disordered" evidence="10">
    <location>
        <begin position="983"/>
        <end position="1006"/>
    </location>
</feature>
<dbReference type="GO" id="GO:0015297">
    <property type="term" value="F:antiporter activity"/>
    <property type="evidence" value="ECO:0007669"/>
    <property type="project" value="UniProtKB-KW"/>
</dbReference>
<dbReference type="GO" id="GO:0006811">
    <property type="term" value="P:monoatomic ion transport"/>
    <property type="evidence" value="ECO:0007669"/>
    <property type="project" value="UniProtKB-KW"/>
</dbReference>
<feature type="transmembrane region" description="Helical" evidence="11">
    <location>
        <begin position="108"/>
        <end position="135"/>
    </location>
</feature>
<feature type="transmembrane region" description="Helical" evidence="11">
    <location>
        <begin position="561"/>
        <end position="580"/>
    </location>
</feature>
<evidence type="ECO:0000256" key="9">
    <source>
        <dbReference type="RuleBase" id="RU000320"/>
    </source>
</evidence>
<comment type="subcellular location">
    <subcellularLocation>
        <location evidence="1">Cell membrane</location>
        <topology evidence="1">Multi-pass membrane protein</topology>
    </subcellularLocation>
    <subcellularLocation>
        <location evidence="9">Membrane</location>
        <topology evidence="9">Multi-pass membrane protein</topology>
    </subcellularLocation>
</comment>
<feature type="transmembrane region" description="Helical" evidence="11">
    <location>
        <begin position="592"/>
        <end position="611"/>
    </location>
</feature>
<evidence type="ECO:0000259" key="14">
    <source>
        <dbReference type="Pfam" id="PF04039"/>
    </source>
</evidence>
<organism evidence="17 18">
    <name type="scientific">Janibacter alkaliphilus</name>
    <dbReference type="NCBI Taxonomy" id="1069963"/>
    <lineage>
        <taxon>Bacteria</taxon>
        <taxon>Bacillati</taxon>
        <taxon>Actinomycetota</taxon>
        <taxon>Actinomycetes</taxon>
        <taxon>Micrococcales</taxon>
        <taxon>Intrasporangiaceae</taxon>
        <taxon>Janibacter</taxon>
    </lineage>
</organism>
<keyword evidence="7" id="KW-0406">Ion transport</keyword>
<keyword evidence="2" id="KW-0813">Transport</keyword>
<evidence type="ECO:0000256" key="11">
    <source>
        <dbReference type="SAM" id="Phobius"/>
    </source>
</evidence>
<evidence type="ECO:0000256" key="5">
    <source>
        <dbReference type="ARBA" id="ARBA00022692"/>
    </source>
</evidence>
<dbReference type="InterPro" id="IPR046806">
    <property type="entry name" value="MrpA_C/MbhE"/>
</dbReference>